<reference evidence="2 3" key="1">
    <citation type="journal article" date="2016" name="Nat. Commun.">
        <title>Ectomycorrhizal ecology is imprinted in the genome of the dominant symbiotic fungus Cenococcum geophilum.</title>
        <authorList>
            <consortium name="DOE Joint Genome Institute"/>
            <person name="Peter M."/>
            <person name="Kohler A."/>
            <person name="Ohm R.A."/>
            <person name="Kuo A."/>
            <person name="Krutzmann J."/>
            <person name="Morin E."/>
            <person name="Arend M."/>
            <person name="Barry K.W."/>
            <person name="Binder M."/>
            <person name="Choi C."/>
            <person name="Clum A."/>
            <person name="Copeland A."/>
            <person name="Grisel N."/>
            <person name="Haridas S."/>
            <person name="Kipfer T."/>
            <person name="LaButti K."/>
            <person name="Lindquist E."/>
            <person name="Lipzen A."/>
            <person name="Maire R."/>
            <person name="Meier B."/>
            <person name="Mihaltcheva S."/>
            <person name="Molinier V."/>
            <person name="Murat C."/>
            <person name="Poggeler S."/>
            <person name="Quandt C.A."/>
            <person name="Sperisen C."/>
            <person name="Tritt A."/>
            <person name="Tisserant E."/>
            <person name="Crous P.W."/>
            <person name="Henrissat B."/>
            <person name="Nehls U."/>
            <person name="Egli S."/>
            <person name="Spatafora J.W."/>
            <person name="Grigoriev I.V."/>
            <person name="Martin F.M."/>
        </authorList>
    </citation>
    <scope>NUCLEOTIDE SEQUENCE [LARGE SCALE GENOMIC DNA]</scope>
    <source>
        <strain evidence="2 3">CBS 459.81</strain>
    </source>
</reference>
<keyword evidence="3" id="KW-1185">Reference proteome</keyword>
<keyword evidence="1" id="KW-0812">Transmembrane</keyword>
<feature type="transmembrane region" description="Helical" evidence="1">
    <location>
        <begin position="63"/>
        <end position="85"/>
    </location>
</feature>
<sequence>MYCIMCVNQAPCIRIWVSSALRVDVFPSRMISVWILRFVRRLFRGSAFLHEDVFNHEYQFNLAGTYLSVEFGEILCSFLSFFLLFF</sequence>
<evidence type="ECO:0000313" key="2">
    <source>
        <dbReference type="EMBL" id="OCK84411.1"/>
    </source>
</evidence>
<name>A0A8E2EI72_9PEZI</name>
<proteinExistence type="predicted"/>
<protein>
    <submittedName>
        <fullName evidence="2">Uncharacterized protein</fullName>
    </submittedName>
</protein>
<dbReference type="Proteomes" id="UP000250266">
    <property type="component" value="Unassembled WGS sequence"/>
</dbReference>
<evidence type="ECO:0000256" key="1">
    <source>
        <dbReference type="SAM" id="Phobius"/>
    </source>
</evidence>
<dbReference type="AlphaFoldDB" id="A0A8E2EI72"/>
<gene>
    <name evidence="2" type="ORF">K432DRAFT_125476</name>
</gene>
<accession>A0A8E2EI72</accession>
<dbReference type="EMBL" id="KV744838">
    <property type="protein sequence ID" value="OCK84411.1"/>
    <property type="molecule type" value="Genomic_DNA"/>
</dbReference>
<evidence type="ECO:0000313" key="3">
    <source>
        <dbReference type="Proteomes" id="UP000250266"/>
    </source>
</evidence>
<organism evidence="2 3">
    <name type="scientific">Lepidopterella palustris CBS 459.81</name>
    <dbReference type="NCBI Taxonomy" id="1314670"/>
    <lineage>
        <taxon>Eukaryota</taxon>
        <taxon>Fungi</taxon>
        <taxon>Dikarya</taxon>
        <taxon>Ascomycota</taxon>
        <taxon>Pezizomycotina</taxon>
        <taxon>Dothideomycetes</taxon>
        <taxon>Pleosporomycetidae</taxon>
        <taxon>Mytilinidiales</taxon>
        <taxon>Argynnaceae</taxon>
        <taxon>Lepidopterella</taxon>
    </lineage>
</organism>
<keyword evidence="1" id="KW-0472">Membrane</keyword>
<keyword evidence="1" id="KW-1133">Transmembrane helix</keyword>